<dbReference type="EMBL" id="AZBU02000001">
    <property type="protein sequence ID" value="TMS33789.1"/>
    <property type="molecule type" value="Genomic_DNA"/>
</dbReference>
<reference evidence="1 2" key="2">
    <citation type="journal article" date="2019" name="G3 (Bethesda)">
        <title>Hybrid Assembly of the Genome of the Entomopathogenic Nematode Steinernema carpocapsae Identifies the X-Chromosome.</title>
        <authorList>
            <person name="Serra L."/>
            <person name="Macchietto M."/>
            <person name="Macias-Munoz A."/>
            <person name="McGill C.J."/>
            <person name="Rodriguez I.M."/>
            <person name="Rodriguez B."/>
            <person name="Murad R."/>
            <person name="Mortazavi A."/>
        </authorList>
    </citation>
    <scope>NUCLEOTIDE SEQUENCE [LARGE SCALE GENOMIC DNA]</scope>
    <source>
        <strain evidence="1 2">ALL</strain>
    </source>
</reference>
<gene>
    <name evidence="1" type="ORF">L596_001486</name>
</gene>
<organism evidence="1 2">
    <name type="scientific">Steinernema carpocapsae</name>
    <name type="common">Entomopathogenic nematode</name>
    <dbReference type="NCBI Taxonomy" id="34508"/>
    <lineage>
        <taxon>Eukaryota</taxon>
        <taxon>Metazoa</taxon>
        <taxon>Ecdysozoa</taxon>
        <taxon>Nematoda</taxon>
        <taxon>Chromadorea</taxon>
        <taxon>Rhabditida</taxon>
        <taxon>Tylenchina</taxon>
        <taxon>Panagrolaimomorpha</taxon>
        <taxon>Strongyloidoidea</taxon>
        <taxon>Steinernematidae</taxon>
        <taxon>Steinernema</taxon>
    </lineage>
</organism>
<dbReference type="AlphaFoldDB" id="A0A4U8UME6"/>
<comment type="caution">
    <text evidence="1">The sequence shown here is derived from an EMBL/GenBank/DDBJ whole genome shotgun (WGS) entry which is preliminary data.</text>
</comment>
<protein>
    <submittedName>
        <fullName evidence="1">Uncharacterized protein</fullName>
    </submittedName>
</protein>
<name>A0A4U8UME6_STECR</name>
<dbReference type="Proteomes" id="UP000298663">
    <property type="component" value="Chromosome X"/>
</dbReference>
<evidence type="ECO:0000313" key="1">
    <source>
        <dbReference type="EMBL" id="TMS33789.1"/>
    </source>
</evidence>
<evidence type="ECO:0000313" key="2">
    <source>
        <dbReference type="Proteomes" id="UP000298663"/>
    </source>
</evidence>
<sequence length="129" mass="15081">MVDRVFWFSDRAFGSGPIFGSVWFRFGSVPVERMTFLCYFKIYCREAPRRACASCFGTPRFGVVPPFVSNRRNFASIIAPRSNVYDFFDEIEGVYKSKDCEILNRNVRLSISLDNSNLNKWPHHWHSTH</sequence>
<accession>A0A4U8UME6</accession>
<proteinExistence type="predicted"/>
<keyword evidence="2" id="KW-1185">Reference proteome</keyword>
<reference evidence="1 2" key="1">
    <citation type="journal article" date="2015" name="Genome Biol.">
        <title>Comparative genomics of Steinernema reveals deeply conserved gene regulatory networks.</title>
        <authorList>
            <person name="Dillman A.R."/>
            <person name="Macchietto M."/>
            <person name="Porter C.F."/>
            <person name="Rogers A."/>
            <person name="Williams B."/>
            <person name="Antoshechkin I."/>
            <person name="Lee M.M."/>
            <person name="Goodwin Z."/>
            <person name="Lu X."/>
            <person name="Lewis E.E."/>
            <person name="Goodrich-Blair H."/>
            <person name="Stock S.P."/>
            <person name="Adams B.J."/>
            <person name="Sternberg P.W."/>
            <person name="Mortazavi A."/>
        </authorList>
    </citation>
    <scope>NUCLEOTIDE SEQUENCE [LARGE SCALE GENOMIC DNA]</scope>
    <source>
        <strain evidence="1 2">ALL</strain>
    </source>
</reference>
<dbReference type="EMBL" id="CM016762">
    <property type="protein sequence ID" value="TMS33789.1"/>
    <property type="molecule type" value="Genomic_DNA"/>
</dbReference>